<dbReference type="Gene3D" id="3.50.50.60">
    <property type="entry name" value="FAD/NAD(P)-binding domain"/>
    <property type="match status" value="1"/>
</dbReference>
<reference evidence="1 2" key="1">
    <citation type="journal article" date="2014" name="Appl. Environ. Microbiol.">
        <title>Insights into the Microbial Degradation of Rubber and Gutta-Percha by Analysis of the Complete Genome of Nocardia nova SH22a.</title>
        <authorList>
            <person name="Luo Q."/>
            <person name="Hiessl S."/>
            <person name="Poehlein A."/>
            <person name="Daniel R."/>
            <person name="Steinbuchel A."/>
        </authorList>
    </citation>
    <scope>NUCLEOTIDE SEQUENCE [LARGE SCALE GENOMIC DNA]</scope>
    <source>
        <strain evidence="1">SH22a</strain>
    </source>
</reference>
<dbReference type="PATRIC" id="fig|1415166.3.peg.1219"/>
<sequence length="170" mass="19130">MTGATALSEPRGGSAFTGERIHCGRWEGRRSLRGRRVAVIGSAAAVARVLPAVVAEAERVTVFQHDSVWMLPRLPLPVPSALVPARLTRFAARANLRLQVRDRWIRRQLTPEDETGVRWHTHYYRALQEPHCRLVTWPIATLAPLGVRTVDGVEHRVDCIIFAHTGQEHR</sequence>
<protein>
    <submittedName>
        <fullName evidence="1">Uncharacterized protein</fullName>
    </submittedName>
</protein>
<proteinExistence type="predicted"/>
<dbReference type="InterPro" id="IPR036188">
    <property type="entry name" value="FAD/NAD-bd_sf"/>
</dbReference>
<dbReference type="eggNOG" id="COG2072">
    <property type="taxonomic scope" value="Bacteria"/>
</dbReference>
<dbReference type="KEGG" id="nno:NONO_c12010"/>
<keyword evidence="2" id="KW-1185">Reference proteome</keyword>
<dbReference type="Proteomes" id="UP000019150">
    <property type="component" value="Chromosome"/>
</dbReference>
<dbReference type="EMBL" id="CP006850">
    <property type="protein sequence ID" value="AHH16008.1"/>
    <property type="molecule type" value="Genomic_DNA"/>
</dbReference>
<dbReference type="SUPFAM" id="SSF51905">
    <property type="entry name" value="FAD/NAD(P)-binding domain"/>
    <property type="match status" value="1"/>
</dbReference>
<dbReference type="PANTHER" id="PTHR42877">
    <property type="entry name" value="L-ORNITHINE N(5)-MONOOXYGENASE-RELATED"/>
    <property type="match status" value="1"/>
</dbReference>
<dbReference type="AlphaFoldDB" id="W5TAK1"/>
<evidence type="ECO:0000313" key="2">
    <source>
        <dbReference type="Proteomes" id="UP000019150"/>
    </source>
</evidence>
<dbReference type="STRING" id="1415166.NONO_c12010"/>
<evidence type="ECO:0000313" key="1">
    <source>
        <dbReference type="EMBL" id="AHH16008.1"/>
    </source>
</evidence>
<dbReference type="RefSeq" id="WP_025347528.1">
    <property type="nucleotide sequence ID" value="NZ_CP006850.1"/>
</dbReference>
<dbReference type="OrthoDB" id="6716560at2"/>
<organism evidence="1 2">
    <name type="scientific">Nocardia nova SH22a</name>
    <dbReference type="NCBI Taxonomy" id="1415166"/>
    <lineage>
        <taxon>Bacteria</taxon>
        <taxon>Bacillati</taxon>
        <taxon>Actinomycetota</taxon>
        <taxon>Actinomycetes</taxon>
        <taxon>Mycobacteriales</taxon>
        <taxon>Nocardiaceae</taxon>
        <taxon>Nocardia</taxon>
    </lineage>
</organism>
<dbReference type="InterPro" id="IPR051209">
    <property type="entry name" value="FAD-bind_Monooxygenase_sf"/>
</dbReference>
<gene>
    <name evidence="1" type="ORF">NONO_c12010</name>
</gene>
<dbReference type="PANTHER" id="PTHR42877:SF4">
    <property type="entry name" value="FAD_NAD(P)-BINDING DOMAIN-CONTAINING PROTEIN-RELATED"/>
    <property type="match status" value="1"/>
</dbReference>
<accession>W5TAK1</accession>
<name>W5TAK1_9NOCA</name>
<dbReference type="HOGENOM" id="CLU_1444810_0_0_11"/>